<dbReference type="EMBL" id="FQYX01000031">
    <property type="protein sequence ID" value="SHJ69722.1"/>
    <property type="molecule type" value="Genomic_DNA"/>
</dbReference>
<evidence type="ECO:0000313" key="1">
    <source>
        <dbReference type="EMBL" id="SHJ69722.1"/>
    </source>
</evidence>
<accession>A0A1M6LEY2</accession>
<proteinExistence type="predicted"/>
<keyword evidence="2" id="KW-1185">Reference proteome</keyword>
<organism evidence="1 2">
    <name type="scientific">Arenibacter nanhaiticus</name>
    <dbReference type="NCBI Taxonomy" id="558155"/>
    <lineage>
        <taxon>Bacteria</taxon>
        <taxon>Pseudomonadati</taxon>
        <taxon>Bacteroidota</taxon>
        <taxon>Flavobacteriia</taxon>
        <taxon>Flavobacteriales</taxon>
        <taxon>Flavobacteriaceae</taxon>
        <taxon>Arenibacter</taxon>
    </lineage>
</organism>
<dbReference type="Proteomes" id="UP000184231">
    <property type="component" value="Unassembled WGS sequence"/>
</dbReference>
<evidence type="ECO:0000313" key="2">
    <source>
        <dbReference type="Proteomes" id="UP000184231"/>
    </source>
</evidence>
<reference evidence="1 2" key="1">
    <citation type="submission" date="2016-11" db="EMBL/GenBank/DDBJ databases">
        <authorList>
            <person name="Jaros S."/>
            <person name="Januszkiewicz K."/>
            <person name="Wedrychowicz H."/>
        </authorList>
    </citation>
    <scope>NUCLEOTIDE SEQUENCE [LARGE SCALE GENOMIC DNA]</scope>
    <source>
        <strain evidence="1 2">CGMCC 1.8863</strain>
    </source>
</reference>
<name>A0A1M6LEY2_9FLAO</name>
<protein>
    <submittedName>
        <fullName evidence="1">Uncharacterized protein</fullName>
    </submittedName>
</protein>
<dbReference type="AlphaFoldDB" id="A0A1M6LEY2"/>
<gene>
    <name evidence="1" type="ORF">SAMN04487911_13113</name>
</gene>
<sequence>MTFLFSLVFLIPVSGIGQTNSIPVIPQPNEVTVKKGEYVLNDGLVVFANVESLEQLTKDVASLLGDEFKVKGNLIATGKTRQV</sequence>
<dbReference type="RefSeq" id="WP_143150534.1">
    <property type="nucleotide sequence ID" value="NZ_FQYX01000031.1"/>
</dbReference>